<keyword evidence="1" id="KW-0677">Repeat</keyword>
<dbReference type="OrthoDB" id="21416at2759"/>
<keyword evidence="4" id="KW-1185">Reference proteome</keyword>
<organism evidence="3 4">
    <name type="scientific">Alectoria fallacina</name>
    <dbReference type="NCBI Taxonomy" id="1903189"/>
    <lineage>
        <taxon>Eukaryota</taxon>
        <taxon>Fungi</taxon>
        <taxon>Dikarya</taxon>
        <taxon>Ascomycota</taxon>
        <taxon>Pezizomycotina</taxon>
        <taxon>Lecanoromycetes</taxon>
        <taxon>OSLEUM clade</taxon>
        <taxon>Lecanoromycetidae</taxon>
        <taxon>Lecanorales</taxon>
        <taxon>Lecanorineae</taxon>
        <taxon>Parmeliaceae</taxon>
        <taxon>Alectoria</taxon>
    </lineage>
</organism>
<evidence type="ECO:0000313" key="3">
    <source>
        <dbReference type="EMBL" id="CAF9936414.1"/>
    </source>
</evidence>
<dbReference type="PANTHER" id="PTHR10039">
    <property type="entry name" value="AMELOGENIN"/>
    <property type="match status" value="1"/>
</dbReference>
<dbReference type="Pfam" id="PF24883">
    <property type="entry name" value="NPHP3_N"/>
    <property type="match status" value="1"/>
</dbReference>
<accession>A0A8H3IZY9</accession>
<sequence length="170" mass="19271">MGYNDPAKRSLNGIARSLIAQVLALNPACLHCLYERVLSSGEPTLSVSGTLCTQILTKLAEYHDQLVIGIDGLDECEEPEKRPILARIDSILKATKATRNVRFFMTSRKEPVIEKSFRSAIALEIRPHHLETDIKSYVRLRTSELGEMYSMDAERQQWITIEISRRSHGM</sequence>
<reference evidence="3" key="1">
    <citation type="submission" date="2021-03" db="EMBL/GenBank/DDBJ databases">
        <authorList>
            <person name="Tagirdzhanova G."/>
        </authorList>
    </citation>
    <scope>NUCLEOTIDE SEQUENCE</scope>
</reference>
<dbReference type="AlphaFoldDB" id="A0A8H3IZY9"/>
<gene>
    <name evidence="3" type="ORF">ALECFALPRED_006845</name>
</gene>
<evidence type="ECO:0000256" key="1">
    <source>
        <dbReference type="ARBA" id="ARBA00022737"/>
    </source>
</evidence>
<feature type="domain" description="Nephrocystin 3-like N-terminal" evidence="2">
    <location>
        <begin position="3"/>
        <end position="108"/>
    </location>
</feature>
<dbReference type="Proteomes" id="UP000664203">
    <property type="component" value="Unassembled WGS sequence"/>
</dbReference>
<dbReference type="InterPro" id="IPR056884">
    <property type="entry name" value="NPHP3-like_N"/>
</dbReference>
<dbReference type="PANTHER" id="PTHR10039:SF16">
    <property type="entry name" value="GPI INOSITOL-DEACYLASE"/>
    <property type="match status" value="1"/>
</dbReference>
<evidence type="ECO:0000313" key="4">
    <source>
        <dbReference type="Proteomes" id="UP000664203"/>
    </source>
</evidence>
<evidence type="ECO:0000259" key="2">
    <source>
        <dbReference type="Pfam" id="PF24883"/>
    </source>
</evidence>
<proteinExistence type="predicted"/>
<dbReference type="EMBL" id="CAJPDR010000441">
    <property type="protein sequence ID" value="CAF9936414.1"/>
    <property type="molecule type" value="Genomic_DNA"/>
</dbReference>
<protein>
    <recommendedName>
        <fullName evidence="2">Nephrocystin 3-like N-terminal domain-containing protein</fullName>
    </recommendedName>
</protein>
<name>A0A8H3IZY9_9LECA</name>
<comment type="caution">
    <text evidence="3">The sequence shown here is derived from an EMBL/GenBank/DDBJ whole genome shotgun (WGS) entry which is preliminary data.</text>
</comment>